<dbReference type="InterPro" id="IPR010982">
    <property type="entry name" value="Lambda_DNA-bd_dom_sf"/>
</dbReference>
<dbReference type="GO" id="GO:0001046">
    <property type="term" value="F:core promoter sequence-specific DNA binding"/>
    <property type="evidence" value="ECO:0007669"/>
    <property type="project" value="TreeGrafter"/>
</dbReference>
<dbReference type="Proteomes" id="UP000542353">
    <property type="component" value="Unassembled WGS sequence"/>
</dbReference>
<sequence>MNIRPIRNDDDHAAALAEIERLWGAPAGSDDGDKLDILATLVEKYEESRWPMLDTADPIDLLHFAISDLGHTQAELAELLGSRPRASEVLNRRRALTVEMIRAISEGWKIPAELLVRPSATKQPA</sequence>
<dbReference type="SUPFAM" id="SSF47413">
    <property type="entry name" value="lambda repressor-like DNA-binding domains"/>
    <property type="match status" value="1"/>
</dbReference>
<dbReference type="CDD" id="cd00093">
    <property type="entry name" value="HTH_XRE"/>
    <property type="match status" value="1"/>
</dbReference>
<dbReference type="PANTHER" id="PTHR40455:SF1">
    <property type="entry name" value="ANTITOXIN HIGA"/>
    <property type="match status" value="1"/>
</dbReference>
<dbReference type="InterPro" id="IPR001387">
    <property type="entry name" value="Cro/C1-type_HTH"/>
</dbReference>
<dbReference type="InterPro" id="IPR039060">
    <property type="entry name" value="Antitox_HigA"/>
</dbReference>
<evidence type="ECO:0000259" key="1">
    <source>
        <dbReference type="PROSITE" id="PS50943"/>
    </source>
</evidence>
<evidence type="ECO:0000313" key="3">
    <source>
        <dbReference type="Proteomes" id="UP000542353"/>
    </source>
</evidence>
<dbReference type="RefSeq" id="WP_184259292.1">
    <property type="nucleotide sequence ID" value="NZ_JACHIH010000022.1"/>
</dbReference>
<keyword evidence="3" id="KW-1185">Reference proteome</keyword>
<dbReference type="PROSITE" id="PS50943">
    <property type="entry name" value="HTH_CROC1"/>
    <property type="match status" value="1"/>
</dbReference>
<feature type="domain" description="HTH cro/C1-type" evidence="1">
    <location>
        <begin position="72"/>
        <end position="115"/>
    </location>
</feature>
<proteinExistence type="predicted"/>
<accession>A0A7W8E028</accession>
<protein>
    <submittedName>
        <fullName evidence="2">HTH-type transcriptional regulator/antitoxin HigA</fullName>
    </submittedName>
</protein>
<evidence type="ECO:0000313" key="2">
    <source>
        <dbReference type="EMBL" id="MBB5048500.1"/>
    </source>
</evidence>
<dbReference type="GO" id="GO:0006355">
    <property type="term" value="P:regulation of DNA-templated transcription"/>
    <property type="evidence" value="ECO:0007669"/>
    <property type="project" value="InterPro"/>
</dbReference>
<name>A0A7W8E028_9BRAD</name>
<dbReference type="EMBL" id="JACHIH010000022">
    <property type="protein sequence ID" value="MBB5048500.1"/>
    <property type="molecule type" value="Genomic_DNA"/>
</dbReference>
<dbReference type="Gene3D" id="1.10.260.40">
    <property type="entry name" value="lambda repressor-like DNA-binding domains"/>
    <property type="match status" value="1"/>
</dbReference>
<reference evidence="2 3" key="1">
    <citation type="submission" date="2020-08" db="EMBL/GenBank/DDBJ databases">
        <title>Genomic Encyclopedia of Type Strains, Phase IV (KMG-IV): sequencing the most valuable type-strain genomes for metagenomic binning, comparative biology and taxonomic classification.</title>
        <authorList>
            <person name="Goeker M."/>
        </authorList>
    </citation>
    <scope>NUCLEOTIDE SEQUENCE [LARGE SCALE GENOMIC DNA]</scope>
    <source>
        <strain evidence="2 3">DSM 12706</strain>
    </source>
</reference>
<dbReference type="Pfam" id="PF01381">
    <property type="entry name" value="HTH_3"/>
    <property type="match status" value="1"/>
</dbReference>
<dbReference type="AlphaFoldDB" id="A0A7W8E028"/>
<comment type="caution">
    <text evidence="2">The sequence shown here is derived from an EMBL/GenBank/DDBJ whole genome shotgun (WGS) entry which is preliminary data.</text>
</comment>
<gene>
    <name evidence="2" type="ORF">HNR60_003267</name>
</gene>
<dbReference type="PANTHER" id="PTHR40455">
    <property type="entry name" value="ANTITOXIN HIGA"/>
    <property type="match status" value="1"/>
</dbReference>
<organism evidence="2 3">
    <name type="scientific">Rhodopseudomonas rhenobacensis</name>
    <dbReference type="NCBI Taxonomy" id="87461"/>
    <lineage>
        <taxon>Bacteria</taxon>
        <taxon>Pseudomonadati</taxon>
        <taxon>Pseudomonadota</taxon>
        <taxon>Alphaproteobacteria</taxon>
        <taxon>Hyphomicrobiales</taxon>
        <taxon>Nitrobacteraceae</taxon>
        <taxon>Rhodopseudomonas</taxon>
    </lineage>
</organism>